<dbReference type="AlphaFoldDB" id="A0AAN6PAJ0"/>
<gene>
    <name evidence="5" type="ORF">C8A01DRAFT_38747</name>
</gene>
<dbReference type="Pfam" id="PF05368">
    <property type="entry name" value="NmrA"/>
    <property type="match status" value="1"/>
</dbReference>
<evidence type="ECO:0000256" key="2">
    <source>
        <dbReference type="ARBA" id="ARBA00022857"/>
    </source>
</evidence>
<evidence type="ECO:0000313" key="5">
    <source>
        <dbReference type="EMBL" id="KAK4034758.1"/>
    </source>
</evidence>
<feature type="domain" description="NmrA-like" evidence="4">
    <location>
        <begin position="4"/>
        <end position="245"/>
    </location>
</feature>
<sequence>MVKIAVAGPGQVAREIIDGLLATGKHDIILLSRRDATPADLIKGTAWVKVDFLDRQRLVQALEGVHTVLSFVTVHQDTDNAVQKALIDAAIEAGVKRIAPSEWGVANINHLDWYENKLHVRKYLQEKNKDKKVIEYCLFQPGWFMNYIAGSRKTLKHIQPTGFIFVDHENHRARGPGDLASRVTYTAIRDVVHIVVKAIDYEGEWPEVGGINGHTLSPAEEIKIGEKIRGTPFEVERLDLEDLRAGVVKTSWLPTLNIPGLAEADSVALSRHILCGMMLHLADGTGFGSDEWNRIFPDYKFTTVEEFLSGVFTDV</sequence>
<evidence type="ECO:0000313" key="6">
    <source>
        <dbReference type="Proteomes" id="UP001303115"/>
    </source>
</evidence>
<protein>
    <recommendedName>
        <fullName evidence="4">NmrA-like domain-containing protein</fullName>
    </recommendedName>
</protein>
<keyword evidence="3" id="KW-0560">Oxidoreductase</keyword>
<organism evidence="5 6">
    <name type="scientific">Parachaetomium inaequale</name>
    <dbReference type="NCBI Taxonomy" id="2588326"/>
    <lineage>
        <taxon>Eukaryota</taxon>
        <taxon>Fungi</taxon>
        <taxon>Dikarya</taxon>
        <taxon>Ascomycota</taxon>
        <taxon>Pezizomycotina</taxon>
        <taxon>Sordariomycetes</taxon>
        <taxon>Sordariomycetidae</taxon>
        <taxon>Sordariales</taxon>
        <taxon>Chaetomiaceae</taxon>
        <taxon>Parachaetomium</taxon>
    </lineage>
</organism>
<evidence type="ECO:0000259" key="4">
    <source>
        <dbReference type="Pfam" id="PF05368"/>
    </source>
</evidence>
<dbReference type="Proteomes" id="UP001303115">
    <property type="component" value="Unassembled WGS sequence"/>
</dbReference>
<dbReference type="InterPro" id="IPR036291">
    <property type="entry name" value="NAD(P)-bd_dom_sf"/>
</dbReference>
<comment type="caution">
    <text evidence="5">The sequence shown here is derived from an EMBL/GenBank/DDBJ whole genome shotgun (WGS) entry which is preliminary data.</text>
</comment>
<dbReference type="SUPFAM" id="SSF51735">
    <property type="entry name" value="NAD(P)-binding Rossmann-fold domains"/>
    <property type="match status" value="1"/>
</dbReference>
<evidence type="ECO:0000256" key="1">
    <source>
        <dbReference type="ARBA" id="ARBA00005725"/>
    </source>
</evidence>
<name>A0AAN6PAJ0_9PEZI</name>
<keyword evidence="6" id="KW-1185">Reference proteome</keyword>
<dbReference type="EMBL" id="MU854466">
    <property type="protein sequence ID" value="KAK4034758.1"/>
    <property type="molecule type" value="Genomic_DNA"/>
</dbReference>
<evidence type="ECO:0000256" key="3">
    <source>
        <dbReference type="ARBA" id="ARBA00023002"/>
    </source>
</evidence>
<dbReference type="Gene3D" id="3.90.25.10">
    <property type="entry name" value="UDP-galactose 4-epimerase, domain 1"/>
    <property type="match status" value="1"/>
</dbReference>
<dbReference type="Gene3D" id="3.40.50.720">
    <property type="entry name" value="NAD(P)-binding Rossmann-like Domain"/>
    <property type="match status" value="1"/>
</dbReference>
<dbReference type="InterPro" id="IPR051609">
    <property type="entry name" value="NmrA/Isoflavone_reductase-like"/>
</dbReference>
<reference evidence="6" key="1">
    <citation type="journal article" date="2023" name="Mol. Phylogenet. Evol.">
        <title>Genome-scale phylogeny and comparative genomics of the fungal order Sordariales.</title>
        <authorList>
            <person name="Hensen N."/>
            <person name="Bonometti L."/>
            <person name="Westerberg I."/>
            <person name="Brannstrom I.O."/>
            <person name="Guillou S."/>
            <person name="Cros-Aarteil S."/>
            <person name="Calhoun S."/>
            <person name="Haridas S."/>
            <person name="Kuo A."/>
            <person name="Mondo S."/>
            <person name="Pangilinan J."/>
            <person name="Riley R."/>
            <person name="LaButti K."/>
            <person name="Andreopoulos B."/>
            <person name="Lipzen A."/>
            <person name="Chen C."/>
            <person name="Yan M."/>
            <person name="Daum C."/>
            <person name="Ng V."/>
            <person name="Clum A."/>
            <person name="Steindorff A."/>
            <person name="Ohm R.A."/>
            <person name="Martin F."/>
            <person name="Silar P."/>
            <person name="Natvig D.O."/>
            <person name="Lalanne C."/>
            <person name="Gautier V."/>
            <person name="Ament-Velasquez S.L."/>
            <person name="Kruys A."/>
            <person name="Hutchinson M.I."/>
            <person name="Powell A.J."/>
            <person name="Barry K."/>
            <person name="Miller A.N."/>
            <person name="Grigoriev I.V."/>
            <person name="Debuchy R."/>
            <person name="Gladieux P."/>
            <person name="Hiltunen Thoren M."/>
            <person name="Johannesson H."/>
        </authorList>
    </citation>
    <scope>NUCLEOTIDE SEQUENCE [LARGE SCALE GENOMIC DNA]</scope>
    <source>
        <strain evidence="6">CBS 284.82</strain>
    </source>
</reference>
<comment type="similarity">
    <text evidence="1">Belongs to the NmrA-type oxidoreductase family. Isoflavone reductase subfamily.</text>
</comment>
<dbReference type="GO" id="GO:0016491">
    <property type="term" value="F:oxidoreductase activity"/>
    <property type="evidence" value="ECO:0007669"/>
    <property type="project" value="UniProtKB-KW"/>
</dbReference>
<dbReference type="PANTHER" id="PTHR47706:SF4">
    <property type="entry name" value="NMRA-LIKE DOMAIN-CONTAINING PROTEIN"/>
    <property type="match status" value="1"/>
</dbReference>
<keyword evidence="2" id="KW-0521">NADP</keyword>
<proteinExistence type="inferred from homology"/>
<accession>A0AAN6PAJ0</accession>
<dbReference type="PANTHER" id="PTHR47706">
    <property type="entry name" value="NMRA-LIKE FAMILY PROTEIN"/>
    <property type="match status" value="1"/>
</dbReference>
<dbReference type="InterPro" id="IPR008030">
    <property type="entry name" value="NmrA-like"/>
</dbReference>